<dbReference type="OrthoDB" id="3366194at2759"/>
<feature type="region of interest" description="Disordered" evidence="1">
    <location>
        <begin position="1"/>
        <end position="47"/>
    </location>
</feature>
<dbReference type="InParanoid" id="A0A165L3Q1"/>
<reference evidence="2 3" key="1">
    <citation type="journal article" date="2016" name="Mol. Biol. Evol.">
        <title>Comparative Genomics of Early-Diverging Mushroom-Forming Fungi Provides Insights into the Origins of Lignocellulose Decay Capabilities.</title>
        <authorList>
            <person name="Nagy L.G."/>
            <person name="Riley R."/>
            <person name="Tritt A."/>
            <person name="Adam C."/>
            <person name="Daum C."/>
            <person name="Floudas D."/>
            <person name="Sun H."/>
            <person name="Yadav J.S."/>
            <person name="Pangilinan J."/>
            <person name="Larsson K.H."/>
            <person name="Matsuura K."/>
            <person name="Barry K."/>
            <person name="Labutti K."/>
            <person name="Kuo R."/>
            <person name="Ohm R.A."/>
            <person name="Bhattacharya S.S."/>
            <person name="Shirouzu T."/>
            <person name="Yoshinaga Y."/>
            <person name="Martin F.M."/>
            <person name="Grigoriev I.V."/>
            <person name="Hibbett D.S."/>
        </authorList>
    </citation>
    <scope>NUCLEOTIDE SEQUENCE [LARGE SCALE GENOMIC DNA]</scope>
    <source>
        <strain evidence="2 3">HHB12029</strain>
    </source>
</reference>
<dbReference type="AlphaFoldDB" id="A0A165L3Q1"/>
<gene>
    <name evidence="2" type="ORF">EXIGLDRAFT_764594</name>
</gene>
<protein>
    <submittedName>
        <fullName evidence="2">Uncharacterized protein</fullName>
    </submittedName>
</protein>
<evidence type="ECO:0000313" key="3">
    <source>
        <dbReference type="Proteomes" id="UP000077266"/>
    </source>
</evidence>
<name>A0A165L3Q1_EXIGL</name>
<dbReference type="Proteomes" id="UP000077266">
    <property type="component" value="Unassembled WGS sequence"/>
</dbReference>
<evidence type="ECO:0000256" key="1">
    <source>
        <dbReference type="SAM" id="MobiDB-lite"/>
    </source>
</evidence>
<organism evidence="2 3">
    <name type="scientific">Exidia glandulosa HHB12029</name>
    <dbReference type="NCBI Taxonomy" id="1314781"/>
    <lineage>
        <taxon>Eukaryota</taxon>
        <taxon>Fungi</taxon>
        <taxon>Dikarya</taxon>
        <taxon>Basidiomycota</taxon>
        <taxon>Agaricomycotina</taxon>
        <taxon>Agaricomycetes</taxon>
        <taxon>Auriculariales</taxon>
        <taxon>Exidiaceae</taxon>
        <taxon>Exidia</taxon>
    </lineage>
</organism>
<proteinExistence type="predicted"/>
<accession>A0A165L3Q1</accession>
<sequence length="140" mass="15032">MSAGPSRAPSSASSLSPISPLPSPLARPAPLPAHWETIPLPPPGPEHFAARRAAWLEIPPDKDPRTPTSASRERARIEQLLRQGKVTDETWRALKSLHTSLMGGSKLKSGLAMADVVKLLHAGWQRDGTWPPGAEATEDT</sequence>
<keyword evidence="3" id="KW-1185">Reference proteome</keyword>
<feature type="compositionally biased region" description="Low complexity" evidence="1">
    <location>
        <begin position="1"/>
        <end position="18"/>
    </location>
</feature>
<feature type="compositionally biased region" description="Pro residues" evidence="1">
    <location>
        <begin position="19"/>
        <end position="31"/>
    </location>
</feature>
<dbReference type="EMBL" id="KV425932">
    <property type="protein sequence ID" value="KZV97304.1"/>
    <property type="molecule type" value="Genomic_DNA"/>
</dbReference>
<evidence type="ECO:0000313" key="2">
    <source>
        <dbReference type="EMBL" id="KZV97304.1"/>
    </source>
</evidence>